<evidence type="ECO:0000256" key="2">
    <source>
        <dbReference type="ARBA" id="ARBA00024341"/>
    </source>
</evidence>
<evidence type="ECO:0000313" key="6">
    <source>
        <dbReference type="Proteomes" id="UP001190926"/>
    </source>
</evidence>
<comment type="caution">
    <text evidence="5">The sequence shown here is derived from an EMBL/GenBank/DDBJ whole genome shotgun (WGS) entry which is preliminary data.</text>
</comment>
<sequence>MGKATRWLRGLLGMKRGKENVADNSSCSERKEKNRWSFAKSVKDSGGLREIPAADTAWLRSLIADSDREQNKHAIAVAAATAAAADAAVAAAQAAVAVVRLTSQGRGALFSGGRERLAAVKIQTVFRGFLARKALRALKGLVKLQALVKGYLVRKRTAATLHSMQALIRAQNGVRLRRARVIMNNECKFQPEMRSRKSTESRSELHSKRFPACFDPSLNALDESPKIVEIDTGRPKSRSRRMSSSTCLSEYIADQYCQAISSPLPSPIPKKYDLDNHYLQDFDWGFIPEECKFATAQNTPRFGCSGLADGPITQAKSVCGDSFLGPYSNCPSYMANTQSFKAKVRSQSAPKQRPETGPKKQLTLGEIVASRTSFNGVRMQRSCNRVEEDFEF</sequence>
<dbReference type="Gene3D" id="1.20.5.190">
    <property type="match status" value="1"/>
</dbReference>
<dbReference type="GO" id="GO:0005516">
    <property type="term" value="F:calmodulin binding"/>
    <property type="evidence" value="ECO:0007669"/>
    <property type="project" value="UniProtKB-KW"/>
</dbReference>
<proteinExistence type="inferred from homology"/>
<dbReference type="SMART" id="SM00015">
    <property type="entry name" value="IQ"/>
    <property type="match status" value="2"/>
</dbReference>
<dbReference type="InterPro" id="IPR000048">
    <property type="entry name" value="IQ_motif_EF-hand-BS"/>
</dbReference>
<dbReference type="PROSITE" id="PS50096">
    <property type="entry name" value="IQ"/>
    <property type="match status" value="2"/>
</dbReference>
<evidence type="ECO:0000256" key="1">
    <source>
        <dbReference type="ARBA" id="ARBA00022860"/>
    </source>
</evidence>
<dbReference type="Proteomes" id="UP001190926">
    <property type="component" value="Unassembled WGS sequence"/>
</dbReference>
<dbReference type="EMBL" id="SDAM02002666">
    <property type="protein sequence ID" value="KAH6821098.1"/>
    <property type="molecule type" value="Genomic_DNA"/>
</dbReference>
<gene>
    <name evidence="5" type="ORF">C2S53_017632</name>
</gene>
<reference evidence="5 6" key="1">
    <citation type="journal article" date="2021" name="Nat. Commun.">
        <title>Incipient diploidization of the medicinal plant Perilla within 10,000 years.</title>
        <authorList>
            <person name="Zhang Y."/>
            <person name="Shen Q."/>
            <person name="Leng L."/>
            <person name="Zhang D."/>
            <person name="Chen S."/>
            <person name="Shi Y."/>
            <person name="Ning Z."/>
            <person name="Chen S."/>
        </authorList>
    </citation>
    <scope>NUCLEOTIDE SEQUENCE [LARGE SCALE GENOMIC DNA]</scope>
    <source>
        <strain evidence="6">cv. PC099</strain>
    </source>
</reference>
<feature type="domain" description="DUF4005" evidence="4">
    <location>
        <begin position="317"/>
        <end position="375"/>
    </location>
</feature>
<dbReference type="CDD" id="cd23767">
    <property type="entry name" value="IQCD"/>
    <property type="match status" value="1"/>
</dbReference>
<dbReference type="AlphaFoldDB" id="A0AAD4IT44"/>
<dbReference type="Pfam" id="PF00612">
    <property type="entry name" value="IQ"/>
    <property type="match status" value="2"/>
</dbReference>
<keyword evidence="6" id="KW-1185">Reference proteome</keyword>
<dbReference type="InterPro" id="IPR025064">
    <property type="entry name" value="DUF4005"/>
</dbReference>
<evidence type="ECO:0000313" key="5">
    <source>
        <dbReference type="EMBL" id="KAH6821098.1"/>
    </source>
</evidence>
<dbReference type="PANTHER" id="PTHR32295">
    <property type="entry name" value="IQ-DOMAIN 5-RELATED"/>
    <property type="match status" value="1"/>
</dbReference>
<dbReference type="PANTHER" id="PTHR32295:SF273">
    <property type="entry name" value="PROTEIN IQ-DOMAIN 31-LIKE"/>
    <property type="match status" value="1"/>
</dbReference>
<comment type="similarity">
    <text evidence="2">Belongs to the IQD family.</text>
</comment>
<dbReference type="Pfam" id="PF13178">
    <property type="entry name" value="DUF4005"/>
    <property type="match status" value="1"/>
</dbReference>
<comment type="subunit">
    <text evidence="3">Binds to multiple calmodulin (CaM) in the presence of Ca(2+) and CaM-like proteins.</text>
</comment>
<protein>
    <submittedName>
        <fullName evidence="5">IQ-domain 26</fullName>
    </submittedName>
</protein>
<organism evidence="5 6">
    <name type="scientific">Perilla frutescens var. hirtella</name>
    <name type="common">Perilla citriodora</name>
    <name type="synonym">Perilla setoyensis</name>
    <dbReference type="NCBI Taxonomy" id="608512"/>
    <lineage>
        <taxon>Eukaryota</taxon>
        <taxon>Viridiplantae</taxon>
        <taxon>Streptophyta</taxon>
        <taxon>Embryophyta</taxon>
        <taxon>Tracheophyta</taxon>
        <taxon>Spermatophyta</taxon>
        <taxon>Magnoliopsida</taxon>
        <taxon>eudicotyledons</taxon>
        <taxon>Gunneridae</taxon>
        <taxon>Pentapetalae</taxon>
        <taxon>asterids</taxon>
        <taxon>lamiids</taxon>
        <taxon>Lamiales</taxon>
        <taxon>Lamiaceae</taxon>
        <taxon>Nepetoideae</taxon>
        <taxon>Elsholtzieae</taxon>
        <taxon>Perilla</taxon>
    </lineage>
</organism>
<name>A0AAD4IT44_PERFH</name>
<keyword evidence="1" id="KW-0112">Calmodulin-binding</keyword>
<evidence type="ECO:0000256" key="3">
    <source>
        <dbReference type="ARBA" id="ARBA00024378"/>
    </source>
</evidence>
<evidence type="ECO:0000259" key="4">
    <source>
        <dbReference type="Pfam" id="PF13178"/>
    </source>
</evidence>
<accession>A0AAD4IT44</accession>